<dbReference type="Gene3D" id="3.40.50.1980">
    <property type="entry name" value="Nitrogenase molybdenum iron protein domain"/>
    <property type="match status" value="2"/>
</dbReference>
<evidence type="ECO:0000313" key="9">
    <source>
        <dbReference type="Proteomes" id="UP000250079"/>
    </source>
</evidence>
<organism evidence="8 9">
    <name type="scientific">Granulosicoccus antarcticus IMCC3135</name>
    <dbReference type="NCBI Taxonomy" id="1192854"/>
    <lineage>
        <taxon>Bacteria</taxon>
        <taxon>Pseudomonadati</taxon>
        <taxon>Pseudomonadota</taxon>
        <taxon>Gammaproteobacteria</taxon>
        <taxon>Chromatiales</taxon>
        <taxon>Granulosicoccaceae</taxon>
        <taxon>Granulosicoccus</taxon>
    </lineage>
</organism>
<dbReference type="GO" id="GO:0030288">
    <property type="term" value="C:outer membrane-bounded periplasmic space"/>
    <property type="evidence" value="ECO:0007669"/>
    <property type="project" value="TreeGrafter"/>
</dbReference>
<dbReference type="PANTHER" id="PTHR30532:SF28">
    <property type="entry name" value="PETROBACTIN-BINDING PROTEIN YCLQ"/>
    <property type="match status" value="1"/>
</dbReference>
<comment type="subcellular location">
    <subcellularLocation>
        <location evidence="1">Cell envelope</location>
    </subcellularLocation>
</comment>
<keyword evidence="9" id="KW-1185">Reference proteome</keyword>
<dbReference type="PANTHER" id="PTHR30532">
    <property type="entry name" value="IRON III DICITRATE-BINDING PERIPLASMIC PROTEIN"/>
    <property type="match status" value="1"/>
</dbReference>
<keyword evidence="4" id="KW-0410">Iron transport</keyword>
<keyword evidence="4" id="KW-0408">Iron</keyword>
<dbReference type="AlphaFoldDB" id="A0A2Z2NM13"/>
<dbReference type="EMBL" id="CP018632">
    <property type="protein sequence ID" value="ASJ71585.1"/>
    <property type="molecule type" value="Genomic_DNA"/>
</dbReference>
<keyword evidence="4" id="KW-0406">Ion transport</keyword>
<keyword evidence="3" id="KW-0813">Transport</keyword>
<dbReference type="InterPro" id="IPR033870">
    <property type="entry name" value="FatB"/>
</dbReference>
<reference evidence="8 9" key="1">
    <citation type="submission" date="2016-12" db="EMBL/GenBank/DDBJ databases">
        <authorList>
            <person name="Song W.-J."/>
            <person name="Kurnit D.M."/>
        </authorList>
    </citation>
    <scope>NUCLEOTIDE SEQUENCE [LARGE SCALE GENOMIC DNA]</scope>
    <source>
        <strain evidence="8 9">IMCC3135</strain>
    </source>
</reference>
<name>A0A2Z2NM13_9GAMM</name>
<accession>A0A2Z2NM13</accession>
<dbReference type="GO" id="GO:1901678">
    <property type="term" value="P:iron coordination entity transport"/>
    <property type="evidence" value="ECO:0007669"/>
    <property type="project" value="UniProtKB-ARBA"/>
</dbReference>
<dbReference type="Pfam" id="PF01497">
    <property type="entry name" value="Peripla_BP_2"/>
    <property type="match status" value="1"/>
</dbReference>
<feature type="signal peptide" evidence="6">
    <location>
        <begin position="1"/>
        <end position="25"/>
    </location>
</feature>
<dbReference type="InterPro" id="IPR051313">
    <property type="entry name" value="Bact_iron-sidero_bind"/>
</dbReference>
<dbReference type="CDD" id="cd01140">
    <property type="entry name" value="FatB"/>
    <property type="match status" value="1"/>
</dbReference>
<dbReference type="SUPFAM" id="SSF53807">
    <property type="entry name" value="Helical backbone' metal receptor"/>
    <property type="match status" value="1"/>
</dbReference>
<feature type="domain" description="Fe/B12 periplasmic-binding" evidence="7">
    <location>
        <begin position="43"/>
        <end position="303"/>
    </location>
</feature>
<comment type="similarity">
    <text evidence="2">Belongs to the bacterial solute-binding protein 8 family.</text>
</comment>
<evidence type="ECO:0000256" key="1">
    <source>
        <dbReference type="ARBA" id="ARBA00004196"/>
    </source>
</evidence>
<evidence type="ECO:0000256" key="2">
    <source>
        <dbReference type="ARBA" id="ARBA00008814"/>
    </source>
</evidence>
<dbReference type="Proteomes" id="UP000250079">
    <property type="component" value="Chromosome"/>
</dbReference>
<dbReference type="InterPro" id="IPR002491">
    <property type="entry name" value="ABC_transptr_periplasmic_BD"/>
</dbReference>
<dbReference type="KEGG" id="gai:IMCC3135_07395"/>
<protein>
    <submittedName>
        <fullName evidence="8">Putative ABC transporter solute-binding protein YclQ</fullName>
    </submittedName>
</protein>
<sequence length="303" mass="32163">MKLLHSTAGIALILSAAITPLTASAVDIETARGVVTVTDHPTTLAVFDIPAVDTLHALGVPIAGTVDKLFVDYLDEVQSSATKVGSLFDPDYQALSALQPDLVIVGGRSAGTLDTVSKLAPAIDMSIDGNDLLIQTRERTLQYGELFNKSEKADELVAQLDVAVDKARSAVAGKGKALILMTNGPKISAFGPGSRFGWIYSELGLEAAVDDVAIAGHGDAVSFEFVLQYDPDWLLIIDRTAAIGQEGDSARQTLDNELIHETQAWQNKRLVYLNSADLYIAGGGIQAQIRTLNQISSAFTIAN</sequence>
<evidence type="ECO:0000256" key="6">
    <source>
        <dbReference type="SAM" id="SignalP"/>
    </source>
</evidence>
<evidence type="ECO:0000256" key="4">
    <source>
        <dbReference type="ARBA" id="ARBA00022496"/>
    </source>
</evidence>
<keyword evidence="5 6" id="KW-0732">Signal</keyword>
<feature type="chain" id="PRO_5016269343" evidence="6">
    <location>
        <begin position="26"/>
        <end position="303"/>
    </location>
</feature>
<evidence type="ECO:0000256" key="3">
    <source>
        <dbReference type="ARBA" id="ARBA00022448"/>
    </source>
</evidence>
<evidence type="ECO:0000256" key="5">
    <source>
        <dbReference type="ARBA" id="ARBA00022729"/>
    </source>
</evidence>
<evidence type="ECO:0000313" key="8">
    <source>
        <dbReference type="EMBL" id="ASJ71585.1"/>
    </source>
</evidence>
<proteinExistence type="inferred from homology"/>
<dbReference type="PROSITE" id="PS50983">
    <property type="entry name" value="FE_B12_PBP"/>
    <property type="match status" value="1"/>
</dbReference>
<gene>
    <name evidence="8" type="primary">yclQ</name>
    <name evidence="8" type="ORF">IMCC3135_07395</name>
</gene>
<dbReference type="OrthoDB" id="63946at2"/>
<evidence type="ECO:0000259" key="7">
    <source>
        <dbReference type="PROSITE" id="PS50983"/>
    </source>
</evidence>